<sequence length="310" mass="35392">MVEVASIVVAVVSLISALLAICITTYFNTLTEEKTRERELRKFFAKYRDALLLATSDLQSRLCNITDYNVMDWYDCGGRQKESLLLYTSFVVGQYLCWIYIIRKQAQFLQYETDKKDYTKELTRAMTKVTGEFGVDDRENRSMPFMLWRGDQLSIGEIMLAAGPGEVAPIGYAEFCRRWTEDGKVPVVSGMEDDVGQTSQADGLWTGQFRPWFRPIIEGVARLAEAKRAQDRDETIAIPDERLRRLQHLLVDLMKVLVGPGDASERGNMGYAGRSGDRVPLSQLWVRVSEMRAYERGWQVRPRSSLVVKA</sequence>
<keyword evidence="1" id="KW-1133">Transmembrane helix</keyword>
<comment type="caution">
    <text evidence="2">The sequence shown here is derived from an EMBL/GenBank/DDBJ whole genome shotgun (WGS) entry which is preliminary data.</text>
</comment>
<dbReference type="EMBL" id="JAVRRL010000095">
    <property type="protein sequence ID" value="KAK5108108.1"/>
    <property type="molecule type" value="Genomic_DNA"/>
</dbReference>
<organism evidence="2 3">
    <name type="scientific">Meristemomyces frigidus</name>
    <dbReference type="NCBI Taxonomy" id="1508187"/>
    <lineage>
        <taxon>Eukaryota</taxon>
        <taxon>Fungi</taxon>
        <taxon>Dikarya</taxon>
        <taxon>Ascomycota</taxon>
        <taxon>Pezizomycotina</taxon>
        <taxon>Dothideomycetes</taxon>
        <taxon>Dothideomycetidae</taxon>
        <taxon>Mycosphaerellales</taxon>
        <taxon>Teratosphaeriaceae</taxon>
        <taxon>Meristemomyces</taxon>
    </lineage>
</organism>
<evidence type="ECO:0000256" key="1">
    <source>
        <dbReference type="SAM" id="Phobius"/>
    </source>
</evidence>
<dbReference type="Proteomes" id="UP001310890">
    <property type="component" value="Unassembled WGS sequence"/>
</dbReference>
<keyword evidence="1" id="KW-0812">Transmembrane</keyword>
<proteinExistence type="predicted"/>
<protein>
    <submittedName>
        <fullName evidence="2">Uncharacterized protein</fullName>
    </submittedName>
</protein>
<accession>A0AAN7THT8</accession>
<feature type="transmembrane region" description="Helical" evidence="1">
    <location>
        <begin position="84"/>
        <end position="102"/>
    </location>
</feature>
<evidence type="ECO:0000313" key="2">
    <source>
        <dbReference type="EMBL" id="KAK5108108.1"/>
    </source>
</evidence>
<reference evidence="2" key="1">
    <citation type="submission" date="2023-08" db="EMBL/GenBank/DDBJ databases">
        <title>Black Yeasts Isolated from many extreme environments.</title>
        <authorList>
            <person name="Coleine C."/>
            <person name="Stajich J.E."/>
            <person name="Selbmann L."/>
        </authorList>
    </citation>
    <scope>NUCLEOTIDE SEQUENCE</scope>
    <source>
        <strain evidence="2">CCFEE 5401</strain>
    </source>
</reference>
<keyword evidence="1" id="KW-0472">Membrane</keyword>
<evidence type="ECO:0000313" key="3">
    <source>
        <dbReference type="Proteomes" id="UP001310890"/>
    </source>
</evidence>
<gene>
    <name evidence="2" type="ORF">LTR62_008762</name>
</gene>
<name>A0AAN7THT8_9PEZI</name>
<feature type="transmembrane region" description="Helical" evidence="1">
    <location>
        <begin position="6"/>
        <end position="28"/>
    </location>
</feature>
<dbReference type="AlphaFoldDB" id="A0AAN7THT8"/>